<evidence type="ECO:0000313" key="2">
    <source>
        <dbReference type="Proteomes" id="UP000254287"/>
    </source>
</evidence>
<dbReference type="AlphaFoldDB" id="A0A376CXK4"/>
<sequence length="195" mass="21963">MVHDLELSVTTNSGRFSSHISGQQPLALLGTSKRTLAAIVDDVRRWSTDPPDKPHRGRSIVDALWLIIHHETTAKVIDFSDRMDLYALHFQLSQWWKSLVLDEEDNLQESAAYYAALADPCALVSSYTGYLALAAYGAVMSRKSMDKLGAQGVLTVWGRSEHGAAMYKINEVLEYATTTWAHNYRKRYRTDERAA</sequence>
<protein>
    <submittedName>
        <fullName evidence="1">Uncharacterized protein</fullName>
    </submittedName>
</protein>
<proteinExistence type="predicted"/>
<evidence type="ECO:0000313" key="1">
    <source>
        <dbReference type="EMBL" id="STC76808.1"/>
    </source>
</evidence>
<reference evidence="1 2" key="1">
    <citation type="submission" date="2018-06" db="EMBL/GenBank/DDBJ databases">
        <authorList>
            <consortium name="Pathogen Informatics"/>
            <person name="Doyle S."/>
        </authorList>
    </citation>
    <scope>NUCLEOTIDE SEQUENCE [LARGE SCALE GENOMIC DNA]</scope>
    <source>
        <strain evidence="1 2">NCTC10289</strain>
    </source>
</reference>
<accession>A0A376CXK4</accession>
<dbReference type="Proteomes" id="UP000254287">
    <property type="component" value="Unassembled WGS sequence"/>
</dbReference>
<gene>
    <name evidence="1" type="ORF">NCTC10289_01075</name>
</gene>
<dbReference type="EMBL" id="UFXP01000001">
    <property type="protein sequence ID" value="STC76808.1"/>
    <property type="molecule type" value="Genomic_DNA"/>
</dbReference>
<name>A0A376CXK4_9CORY</name>
<organism evidence="1 2">
    <name type="scientific">Corynebacterium minutissimum</name>
    <dbReference type="NCBI Taxonomy" id="38301"/>
    <lineage>
        <taxon>Bacteria</taxon>
        <taxon>Bacillati</taxon>
        <taxon>Actinomycetota</taxon>
        <taxon>Actinomycetes</taxon>
        <taxon>Mycobacteriales</taxon>
        <taxon>Corynebacteriaceae</taxon>
        <taxon>Corynebacterium</taxon>
    </lineage>
</organism>